<dbReference type="InterPro" id="IPR013421">
    <property type="entry name" value="CRISPR-assoc_prot_Cas5_HALMA"/>
</dbReference>
<keyword evidence="3" id="KW-1185">Reference proteome</keyword>
<evidence type="ECO:0000313" key="3">
    <source>
        <dbReference type="Proteomes" id="UP000011559"/>
    </source>
</evidence>
<dbReference type="Proteomes" id="UP000011559">
    <property type="component" value="Unassembled WGS sequence"/>
</dbReference>
<dbReference type="Gene3D" id="3.30.70.2660">
    <property type="match status" value="1"/>
</dbReference>
<evidence type="ECO:0000256" key="1">
    <source>
        <dbReference type="ARBA" id="ARBA00023118"/>
    </source>
</evidence>
<reference evidence="2 3" key="1">
    <citation type="journal article" date="2014" name="PLoS Genet.">
        <title>Phylogenetically driven sequencing of extremely halophilic archaea reveals strategies for static and dynamic osmo-response.</title>
        <authorList>
            <person name="Becker E.A."/>
            <person name="Seitzer P.M."/>
            <person name="Tritt A."/>
            <person name="Larsen D."/>
            <person name="Krusor M."/>
            <person name="Yao A.I."/>
            <person name="Wu D."/>
            <person name="Madern D."/>
            <person name="Eisen J.A."/>
            <person name="Darling A.E."/>
            <person name="Facciotti M.T."/>
        </authorList>
    </citation>
    <scope>NUCLEOTIDE SEQUENCE [LARGE SCALE GENOMIC DNA]</scope>
    <source>
        <strain evidence="3">DSM 18310 / JCM 13924 / TL6</strain>
    </source>
</reference>
<evidence type="ECO:0000313" key="2">
    <source>
        <dbReference type="EMBL" id="ELZ68874.1"/>
    </source>
</evidence>
<sequence>MTDLPARELPDDEAVSLTVSGRWAHFRNIEGTLYRTYTMFPRTTVAGFLAAIVGRGRDTYYDVFHPDRTRVSVTLDEYEGTHTMSRLYLGTRNSSDEKELTLSGTDDPAAKALTEAVGGLPNANAIYGSRQRPVIHMVRRPTYTIDVVFDRTDDRASSFREELVEHLSNGTSVFTPYLGTAECLASVEYNGELPIDPVTDDAPEVESALPLSVVNPVASGPFTVEKHPYNMTRTANGRRLNGTVSVGFSTDEQLVATEACGFDVGGRTVAFY</sequence>
<keyword evidence="1" id="KW-0051">Antiviral defense</keyword>
<name>M0GDI3_HALPT</name>
<organism evidence="2 3">
    <name type="scientific">Haloferax prahovense (strain DSM 18310 / JCM 13924 / TL6)</name>
    <dbReference type="NCBI Taxonomy" id="1227461"/>
    <lineage>
        <taxon>Archaea</taxon>
        <taxon>Methanobacteriati</taxon>
        <taxon>Methanobacteriota</taxon>
        <taxon>Stenosarchaea group</taxon>
        <taxon>Halobacteria</taxon>
        <taxon>Halobacteriales</taxon>
        <taxon>Haloferacaceae</taxon>
        <taxon>Haloferax</taxon>
    </lineage>
</organism>
<comment type="caution">
    <text evidence="2">The sequence shown here is derived from an EMBL/GenBank/DDBJ whole genome shotgun (WGS) entry which is preliminary data.</text>
</comment>
<gene>
    <name evidence="2" type="ORF">C457_10701</name>
</gene>
<proteinExistence type="predicted"/>
<protein>
    <submittedName>
        <fullName evidence="2">CRISPR-associated protein Cas5, Hmari subtype</fullName>
    </submittedName>
</protein>
<dbReference type="NCBIfam" id="TIGR02593">
    <property type="entry name" value="CRISPR_cas5"/>
    <property type="match status" value="1"/>
</dbReference>
<dbReference type="NCBIfam" id="TIGR02592">
    <property type="entry name" value="cas_Cas5h"/>
    <property type="match status" value="1"/>
</dbReference>
<dbReference type="InterPro" id="IPR013422">
    <property type="entry name" value="CRISPR-assoc_prot_Cas5_N"/>
</dbReference>
<dbReference type="AlphaFoldDB" id="M0GDI3"/>
<accession>M0GDI3</accession>
<dbReference type="GO" id="GO:0051607">
    <property type="term" value="P:defense response to virus"/>
    <property type="evidence" value="ECO:0007669"/>
    <property type="project" value="UniProtKB-KW"/>
</dbReference>
<dbReference type="PATRIC" id="fig|1227461.3.peg.2140"/>
<dbReference type="EMBL" id="AOLG01000031">
    <property type="protein sequence ID" value="ELZ68874.1"/>
    <property type="molecule type" value="Genomic_DNA"/>
</dbReference>